<accession>A0AAD6T3D3</accession>
<keyword evidence="3" id="KW-1185">Reference proteome</keyword>
<protein>
    <submittedName>
        <fullName evidence="2">Uncharacterized protein</fullName>
    </submittedName>
</protein>
<feature type="transmembrane region" description="Helical" evidence="1">
    <location>
        <begin position="16"/>
        <end position="35"/>
    </location>
</feature>
<evidence type="ECO:0000313" key="2">
    <source>
        <dbReference type="EMBL" id="KAJ7038462.1"/>
    </source>
</evidence>
<keyword evidence="1" id="KW-0472">Membrane</keyword>
<gene>
    <name evidence="2" type="ORF">C8F04DRAFT_361933</name>
</gene>
<dbReference type="EMBL" id="JARJCM010000032">
    <property type="protein sequence ID" value="KAJ7038462.1"/>
    <property type="molecule type" value="Genomic_DNA"/>
</dbReference>
<dbReference type="Proteomes" id="UP001218188">
    <property type="component" value="Unassembled WGS sequence"/>
</dbReference>
<reference evidence="2" key="1">
    <citation type="submission" date="2023-03" db="EMBL/GenBank/DDBJ databases">
        <title>Massive genome expansion in bonnet fungi (Mycena s.s.) driven by repeated elements and novel gene families across ecological guilds.</title>
        <authorList>
            <consortium name="Lawrence Berkeley National Laboratory"/>
            <person name="Harder C.B."/>
            <person name="Miyauchi S."/>
            <person name="Viragh M."/>
            <person name="Kuo A."/>
            <person name="Thoen E."/>
            <person name="Andreopoulos B."/>
            <person name="Lu D."/>
            <person name="Skrede I."/>
            <person name="Drula E."/>
            <person name="Henrissat B."/>
            <person name="Morin E."/>
            <person name="Kohler A."/>
            <person name="Barry K."/>
            <person name="LaButti K."/>
            <person name="Morin E."/>
            <person name="Salamov A."/>
            <person name="Lipzen A."/>
            <person name="Mereny Z."/>
            <person name="Hegedus B."/>
            <person name="Baldrian P."/>
            <person name="Stursova M."/>
            <person name="Weitz H."/>
            <person name="Taylor A."/>
            <person name="Grigoriev I.V."/>
            <person name="Nagy L.G."/>
            <person name="Martin F."/>
            <person name="Kauserud H."/>
        </authorList>
    </citation>
    <scope>NUCLEOTIDE SEQUENCE</scope>
    <source>
        <strain evidence="2">CBHHK200</strain>
    </source>
</reference>
<sequence length="137" mass="14869">SALYIPLAKIILQKRLARRILPFTFAICVVLWLAWIDGVARMGVGRVIGAAMGFWLGAAVPVALVRKAYLTGVFVFHSCPNTNIRRAPVIHTTAASSSTNPSSPPARSADASMCFRPTFLAVHAARFRCLFGRENPS</sequence>
<dbReference type="AlphaFoldDB" id="A0AAD6T3D3"/>
<comment type="caution">
    <text evidence="2">The sequence shown here is derived from an EMBL/GenBank/DDBJ whole genome shotgun (WGS) entry which is preliminary data.</text>
</comment>
<evidence type="ECO:0000313" key="3">
    <source>
        <dbReference type="Proteomes" id="UP001218188"/>
    </source>
</evidence>
<organism evidence="2 3">
    <name type="scientific">Mycena alexandri</name>
    <dbReference type="NCBI Taxonomy" id="1745969"/>
    <lineage>
        <taxon>Eukaryota</taxon>
        <taxon>Fungi</taxon>
        <taxon>Dikarya</taxon>
        <taxon>Basidiomycota</taxon>
        <taxon>Agaricomycotina</taxon>
        <taxon>Agaricomycetes</taxon>
        <taxon>Agaricomycetidae</taxon>
        <taxon>Agaricales</taxon>
        <taxon>Marasmiineae</taxon>
        <taxon>Mycenaceae</taxon>
        <taxon>Mycena</taxon>
    </lineage>
</organism>
<feature type="non-terminal residue" evidence="2">
    <location>
        <position position="137"/>
    </location>
</feature>
<proteinExistence type="predicted"/>
<feature type="transmembrane region" description="Helical" evidence="1">
    <location>
        <begin position="47"/>
        <end position="65"/>
    </location>
</feature>
<evidence type="ECO:0000256" key="1">
    <source>
        <dbReference type="SAM" id="Phobius"/>
    </source>
</evidence>
<keyword evidence="1" id="KW-1133">Transmembrane helix</keyword>
<name>A0AAD6T3D3_9AGAR</name>
<keyword evidence="1" id="KW-0812">Transmembrane</keyword>